<feature type="compositionally biased region" description="Basic and acidic residues" evidence="1">
    <location>
        <begin position="136"/>
        <end position="157"/>
    </location>
</feature>
<proteinExistence type="predicted"/>
<comment type="caution">
    <text evidence="2">The sequence shown here is derived from an EMBL/GenBank/DDBJ whole genome shotgun (WGS) entry which is preliminary data.</text>
</comment>
<dbReference type="Proteomes" id="UP000789375">
    <property type="component" value="Unassembled WGS sequence"/>
</dbReference>
<dbReference type="AlphaFoldDB" id="A0A9N9GD38"/>
<reference evidence="2" key="1">
    <citation type="submission" date="2021-06" db="EMBL/GenBank/DDBJ databases">
        <authorList>
            <person name="Kallberg Y."/>
            <person name="Tangrot J."/>
            <person name="Rosling A."/>
        </authorList>
    </citation>
    <scope>NUCLEOTIDE SEQUENCE</scope>
    <source>
        <strain evidence="2">87-6 pot B 2015</strain>
    </source>
</reference>
<organism evidence="2 3">
    <name type="scientific">Funneliformis mosseae</name>
    <name type="common">Endomycorrhizal fungus</name>
    <name type="synonym">Glomus mosseae</name>
    <dbReference type="NCBI Taxonomy" id="27381"/>
    <lineage>
        <taxon>Eukaryota</taxon>
        <taxon>Fungi</taxon>
        <taxon>Fungi incertae sedis</taxon>
        <taxon>Mucoromycota</taxon>
        <taxon>Glomeromycotina</taxon>
        <taxon>Glomeromycetes</taxon>
        <taxon>Glomerales</taxon>
        <taxon>Glomeraceae</taxon>
        <taxon>Funneliformis</taxon>
    </lineage>
</organism>
<accession>A0A9N9GD38</accession>
<keyword evidence="3" id="KW-1185">Reference proteome</keyword>
<sequence length="157" mass="18181">MQSVTPTSTNHRQSRGGFSASFKTEAFILRRSLDYQLEKGSDEAKVYAKRLLDVFNKHHNFENVEAFWKTIEAQKSEKEQLEDSKIQALRSVFEGATMYTNQVFQTAAENLISANIVNERKRPAEEGHPILMRPPNLRDRDECEEAHHIDRMEGQKE</sequence>
<evidence type="ECO:0000313" key="3">
    <source>
        <dbReference type="Proteomes" id="UP000789375"/>
    </source>
</evidence>
<feature type="non-terminal residue" evidence="2">
    <location>
        <position position="1"/>
    </location>
</feature>
<gene>
    <name evidence="2" type="ORF">FMOSSE_LOCUS8589</name>
</gene>
<evidence type="ECO:0000313" key="2">
    <source>
        <dbReference type="EMBL" id="CAG8593946.1"/>
    </source>
</evidence>
<dbReference type="EMBL" id="CAJVPP010002257">
    <property type="protein sequence ID" value="CAG8593946.1"/>
    <property type="molecule type" value="Genomic_DNA"/>
</dbReference>
<evidence type="ECO:0000256" key="1">
    <source>
        <dbReference type="SAM" id="MobiDB-lite"/>
    </source>
</evidence>
<feature type="region of interest" description="Disordered" evidence="1">
    <location>
        <begin position="123"/>
        <end position="157"/>
    </location>
</feature>
<protein>
    <submittedName>
        <fullName evidence="2">934_t:CDS:1</fullName>
    </submittedName>
</protein>
<name>A0A9N9GD38_FUNMO</name>